<name>A0A518DEY1_9BACT</name>
<evidence type="ECO:0000313" key="1">
    <source>
        <dbReference type="EMBL" id="QDU90029.1"/>
    </source>
</evidence>
<keyword evidence="2" id="KW-1185">Reference proteome</keyword>
<organism evidence="1 2">
    <name type="scientific">Pirellulimonas nuda</name>
    <dbReference type="NCBI Taxonomy" id="2528009"/>
    <lineage>
        <taxon>Bacteria</taxon>
        <taxon>Pseudomonadati</taxon>
        <taxon>Planctomycetota</taxon>
        <taxon>Planctomycetia</taxon>
        <taxon>Pirellulales</taxon>
        <taxon>Lacipirellulaceae</taxon>
        <taxon>Pirellulimonas</taxon>
    </lineage>
</organism>
<gene>
    <name evidence="1" type="ORF">Pla175_34280</name>
</gene>
<dbReference type="OrthoDB" id="274356at2"/>
<dbReference type="AlphaFoldDB" id="A0A518DEY1"/>
<proteinExistence type="predicted"/>
<protein>
    <submittedName>
        <fullName evidence="1">Uncharacterized protein</fullName>
    </submittedName>
</protein>
<dbReference type="Proteomes" id="UP000317429">
    <property type="component" value="Chromosome"/>
</dbReference>
<dbReference type="EMBL" id="CP036291">
    <property type="protein sequence ID" value="QDU90029.1"/>
    <property type="molecule type" value="Genomic_DNA"/>
</dbReference>
<dbReference type="KEGG" id="pnd:Pla175_34280"/>
<sequence length="109" mass="12437">MFVNLLRRLSDWVGDRHLDTAIRDALRRDGYGVHMAAIRDVRLSAVERPGWVQVYTFWVETTDAARQPIEVFGVSLNDGRQIGTEVFLSPDPMARDAQFAQWSTGMTVR</sequence>
<evidence type="ECO:0000313" key="2">
    <source>
        <dbReference type="Proteomes" id="UP000317429"/>
    </source>
</evidence>
<dbReference type="RefSeq" id="WP_145287720.1">
    <property type="nucleotide sequence ID" value="NZ_CP036291.1"/>
</dbReference>
<reference evidence="1 2" key="1">
    <citation type="submission" date="2019-02" db="EMBL/GenBank/DDBJ databases">
        <title>Deep-cultivation of Planctomycetes and their phenomic and genomic characterization uncovers novel biology.</title>
        <authorList>
            <person name="Wiegand S."/>
            <person name="Jogler M."/>
            <person name="Boedeker C."/>
            <person name="Pinto D."/>
            <person name="Vollmers J."/>
            <person name="Rivas-Marin E."/>
            <person name="Kohn T."/>
            <person name="Peeters S.H."/>
            <person name="Heuer A."/>
            <person name="Rast P."/>
            <person name="Oberbeckmann S."/>
            <person name="Bunk B."/>
            <person name="Jeske O."/>
            <person name="Meyerdierks A."/>
            <person name="Storesund J.E."/>
            <person name="Kallscheuer N."/>
            <person name="Luecker S."/>
            <person name="Lage O.M."/>
            <person name="Pohl T."/>
            <person name="Merkel B.J."/>
            <person name="Hornburger P."/>
            <person name="Mueller R.-W."/>
            <person name="Bruemmer F."/>
            <person name="Labrenz M."/>
            <person name="Spormann A.M."/>
            <person name="Op den Camp H."/>
            <person name="Overmann J."/>
            <person name="Amann R."/>
            <person name="Jetten M.S.M."/>
            <person name="Mascher T."/>
            <person name="Medema M.H."/>
            <person name="Devos D.P."/>
            <person name="Kaster A.-K."/>
            <person name="Ovreas L."/>
            <person name="Rohde M."/>
            <person name="Galperin M.Y."/>
            <person name="Jogler C."/>
        </authorList>
    </citation>
    <scope>NUCLEOTIDE SEQUENCE [LARGE SCALE GENOMIC DNA]</scope>
    <source>
        <strain evidence="1 2">Pla175</strain>
    </source>
</reference>
<accession>A0A518DEY1</accession>